<reference evidence="3 4" key="2">
    <citation type="journal article" date="2012" name="Stand. Genomic Sci.">
        <title>Complete genome sequence of Thauera aminoaromatica strain MZ1T.</title>
        <authorList>
            <person name="Jiang K."/>
            <person name="Sanseverino J."/>
            <person name="Chauhan A."/>
            <person name="Lucas S."/>
            <person name="Copeland A."/>
            <person name="Lapidus A."/>
            <person name="Del Rio T.G."/>
            <person name="Dalin E."/>
            <person name="Tice H."/>
            <person name="Bruce D."/>
            <person name="Goodwin L."/>
            <person name="Pitluck S."/>
            <person name="Sims D."/>
            <person name="Brettin T."/>
            <person name="Detter J.C."/>
            <person name="Han C."/>
            <person name="Chang Y.J."/>
            <person name="Larimer F."/>
            <person name="Land M."/>
            <person name="Hauser L."/>
            <person name="Kyrpides N.C."/>
            <person name="Mikhailova N."/>
            <person name="Moser S."/>
            <person name="Jegier P."/>
            <person name="Close D."/>
            <person name="Debruyn J.M."/>
            <person name="Wang Y."/>
            <person name="Layton A.C."/>
            <person name="Allen M.S."/>
            <person name="Sayler G.S."/>
        </authorList>
    </citation>
    <scope>NUCLEOTIDE SEQUENCE [LARGE SCALE GENOMIC DNA]</scope>
    <source>
        <strain evidence="3 4">MZ1T</strain>
    </source>
</reference>
<dbReference type="PROSITE" id="PS50983">
    <property type="entry name" value="FE_B12_PBP"/>
    <property type="match status" value="1"/>
</dbReference>
<dbReference type="InterPro" id="IPR002491">
    <property type="entry name" value="ABC_transptr_periplasmic_BD"/>
</dbReference>
<accession>C4ZIY5</accession>
<dbReference type="RefSeq" id="WP_012584603.1">
    <property type="nucleotide sequence ID" value="NC_011662.2"/>
</dbReference>
<keyword evidence="4" id="KW-1185">Reference proteome</keyword>
<gene>
    <name evidence="3" type="ordered locus">Tmz1t_0726</name>
</gene>
<dbReference type="SUPFAM" id="SSF53807">
    <property type="entry name" value="Helical backbone' metal receptor"/>
    <property type="match status" value="1"/>
</dbReference>
<dbReference type="KEGG" id="tmz:Tmz1t_0726"/>
<evidence type="ECO:0000313" key="4">
    <source>
        <dbReference type="Proteomes" id="UP000002186"/>
    </source>
</evidence>
<dbReference type="eggNOG" id="COG4558">
    <property type="taxonomic scope" value="Bacteria"/>
</dbReference>
<dbReference type="Pfam" id="PF01497">
    <property type="entry name" value="Peripla_BP_2"/>
    <property type="match status" value="1"/>
</dbReference>
<sequence>MHSKASQDGCPTWIDAAGRLHSPAGADARIVSLVPSLTELVFDLGLGERLVGRTGFCVHPREALRAVPKVGGTKDVNLARIRELAPTHVLVNMDENRRETVDALAAFVPHIVVTHPNTPQDNLVLFALLGGVFGAEGAAARLAHELRAVLDEAAALRAALADERVLYLIWREPWMTVARDTYIAATLAEVGWSTLPAVEGGETGAARYPAFDWNAPWLAGVERVLLSTEPYRFRAAHLAEVARLAARPALLVDGEMVSWYGSRAARGLRWLMALRRGLA</sequence>
<dbReference type="Proteomes" id="UP000002186">
    <property type="component" value="Chromosome"/>
</dbReference>
<dbReference type="PANTHER" id="PTHR30535:SF35">
    <property type="entry name" value="PERIPLASMIC BINDING PROTEIN"/>
    <property type="match status" value="1"/>
</dbReference>
<dbReference type="Gene3D" id="3.40.50.1980">
    <property type="entry name" value="Nitrogenase molybdenum iron protein domain"/>
    <property type="match status" value="2"/>
</dbReference>
<dbReference type="InterPro" id="IPR054828">
    <property type="entry name" value="Vit_B12_bind_prot"/>
</dbReference>
<protein>
    <submittedName>
        <fullName evidence="3">Periplasmic binding protein</fullName>
    </submittedName>
</protein>
<feature type="domain" description="Fe/B12 periplasmic-binding" evidence="2">
    <location>
        <begin position="29"/>
        <end position="279"/>
    </location>
</feature>
<dbReference type="AlphaFoldDB" id="C4ZIY5"/>
<evidence type="ECO:0000259" key="2">
    <source>
        <dbReference type="PROSITE" id="PS50983"/>
    </source>
</evidence>
<name>C4ZIY5_THASP</name>
<dbReference type="NCBIfam" id="NF038402">
    <property type="entry name" value="TroA_like"/>
    <property type="match status" value="1"/>
</dbReference>
<reference evidence="4" key="1">
    <citation type="submission" date="2009-05" db="EMBL/GenBank/DDBJ databases">
        <title>Complete sequence of chromosome of Thauera sp. MZ1T.</title>
        <authorList>
            <consortium name="US DOE Joint Genome Institute"/>
            <person name="Lucas S."/>
            <person name="Copeland A."/>
            <person name="Lapidus A."/>
            <person name="Glavina del Rio T."/>
            <person name="Dalin E."/>
            <person name="Tice H."/>
            <person name="Bruce D."/>
            <person name="Goodwin L."/>
            <person name="Pitluck S."/>
            <person name="Sims D."/>
            <person name="Brettin T."/>
            <person name="Detter J.C."/>
            <person name="Han C."/>
            <person name="Larimer F."/>
            <person name="Land M."/>
            <person name="Hauser L."/>
            <person name="Kyrpides N."/>
            <person name="Mikhailova N."/>
            <person name="Sayler G.S."/>
        </authorList>
    </citation>
    <scope>NUCLEOTIDE SEQUENCE [LARGE SCALE GENOMIC DNA]</scope>
    <source>
        <strain evidence="4">MZ1T</strain>
    </source>
</reference>
<evidence type="ECO:0000256" key="1">
    <source>
        <dbReference type="ARBA" id="ARBA00022729"/>
    </source>
</evidence>
<dbReference type="InterPro" id="IPR050902">
    <property type="entry name" value="ABC_Transporter_SBP"/>
</dbReference>
<keyword evidence="1" id="KW-0732">Signal</keyword>
<dbReference type="EMBL" id="CP001281">
    <property type="protein sequence ID" value="ACK53498.1"/>
    <property type="molecule type" value="Genomic_DNA"/>
</dbReference>
<dbReference type="PANTHER" id="PTHR30535">
    <property type="entry name" value="VITAMIN B12-BINDING PROTEIN"/>
    <property type="match status" value="1"/>
</dbReference>
<dbReference type="OrthoDB" id="9816357at2"/>
<dbReference type="HOGENOM" id="CLU_038034_2_7_4"/>
<dbReference type="STRING" id="85643.Tmz1t_0726"/>
<proteinExistence type="predicted"/>
<evidence type="ECO:0000313" key="3">
    <source>
        <dbReference type="EMBL" id="ACK53498.1"/>
    </source>
</evidence>
<organism evidence="3 4">
    <name type="scientific">Thauera aminoaromatica</name>
    <dbReference type="NCBI Taxonomy" id="164330"/>
    <lineage>
        <taxon>Bacteria</taxon>
        <taxon>Pseudomonadati</taxon>
        <taxon>Pseudomonadota</taxon>
        <taxon>Betaproteobacteria</taxon>
        <taxon>Rhodocyclales</taxon>
        <taxon>Zoogloeaceae</taxon>
        <taxon>Thauera</taxon>
    </lineage>
</organism>